<keyword evidence="22" id="KW-1185">Reference proteome</keyword>
<evidence type="ECO:0000313" key="22">
    <source>
        <dbReference type="Proteomes" id="UP000561045"/>
    </source>
</evidence>
<dbReference type="NCBIfam" id="TIGR00179">
    <property type="entry name" value="murB"/>
    <property type="match status" value="1"/>
</dbReference>
<dbReference type="AlphaFoldDB" id="A0A840BGB1"/>
<reference evidence="21 22" key="1">
    <citation type="submission" date="2020-08" db="EMBL/GenBank/DDBJ databases">
        <title>Genomic Encyclopedia of Type Strains, Phase IV (KMG-IV): sequencing the most valuable type-strain genomes for metagenomic binning, comparative biology and taxonomic classification.</title>
        <authorList>
            <person name="Goeker M."/>
        </authorList>
    </citation>
    <scope>NUCLEOTIDE SEQUENCE [LARGE SCALE GENOMIC DNA]</scope>
    <source>
        <strain evidence="21 22">DSM 106739</strain>
    </source>
</reference>
<keyword evidence="14 19" id="KW-0560">Oxidoreductase</keyword>
<evidence type="ECO:0000313" key="21">
    <source>
        <dbReference type="EMBL" id="MBB4012215.1"/>
    </source>
</evidence>
<accession>A0A840BGB1</accession>
<dbReference type="GO" id="GO:0071949">
    <property type="term" value="F:FAD binding"/>
    <property type="evidence" value="ECO:0007669"/>
    <property type="project" value="InterPro"/>
</dbReference>
<comment type="function">
    <text evidence="2 19">Cell wall formation.</text>
</comment>
<evidence type="ECO:0000256" key="4">
    <source>
        <dbReference type="ARBA" id="ARBA00004752"/>
    </source>
</evidence>
<keyword evidence="13 19" id="KW-0573">Peptidoglycan synthesis</keyword>
<sequence>MLAAIQTDVDLTALTTLGVPARAAFFCKAGSVDEIRDALAWADSKGVPVQILGGGSNVVFAADFAGLVLQPALPGRAHVGETTNAHLVQVGAGERWHDTVSWTLQHGWPGLENLALIPGSVGAAPIQNIGAYGLELTDRFHELEAFDRTTGESVALDREACRFGYRDSVFKRHPRDRWIVLSVTFALPRAWTPQASYRDLAEELLARKIAEPSAQDVFDAVVAVRQRKLPDPAEVGNVGSFFKNPLVDAATWQRLASAFPGLVSYPQADGHFKLAAGWLIDQAGWKGRSLGHARVHPNQALVLTNAGGATGKEILALADAIAEDVARRFDIQLEAEPIVIGKPASD</sequence>
<evidence type="ECO:0000256" key="15">
    <source>
        <dbReference type="ARBA" id="ARBA00023306"/>
    </source>
</evidence>
<proteinExistence type="inferred from homology"/>
<dbReference type="InterPro" id="IPR006094">
    <property type="entry name" value="Oxid_FAD_bind_N"/>
</dbReference>
<dbReference type="GO" id="GO:0009252">
    <property type="term" value="P:peptidoglycan biosynthetic process"/>
    <property type="evidence" value="ECO:0007669"/>
    <property type="project" value="UniProtKB-UniRule"/>
</dbReference>
<comment type="caution">
    <text evidence="21">The sequence shown here is derived from an EMBL/GenBank/DDBJ whole genome shotgun (WGS) entry which is preliminary data.</text>
</comment>
<dbReference type="InterPro" id="IPR036635">
    <property type="entry name" value="MurB_C_sf"/>
</dbReference>
<evidence type="ECO:0000256" key="11">
    <source>
        <dbReference type="ARBA" id="ARBA00022857"/>
    </source>
</evidence>
<dbReference type="Pfam" id="PF02873">
    <property type="entry name" value="MurB_C"/>
    <property type="match status" value="1"/>
</dbReference>
<evidence type="ECO:0000259" key="20">
    <source>
        <dbReference type="PROSITE" id="PS51387"/>
    </source>
</evidence>
<dbReference type="Proteomes" id="UP000561045">
    <property type="component" value="Unassembled WGS sequence"/>
</dbReference>
<feature type="domain" description="FAD-binding PCMH-type" evidence="20">
    <location>
        <begin position="18"/>
        <end position="190"/>
    </location>
</feature>
<dbReference type="Gene3D" id="3.30.43.10">
    <property type="entry name" value="Uridine Diphospho-n-acetylenolpyruvylglucosamine Reductase, domain 2"/>
    <property type="match status" value="1"/>
</dbReference>
<dbReference type="GO" id="GO:0071555">
    <property type="term" value="P:cell wall organization"/>
    <property type="evidence" value="ECO:0007669"/>
    <property type="project" value="UniProtKB-KW"/>
</dbReference>
<gene>
    <name evidence="19" type="primary">murB</name>
    <name evidence="21" type="ORF">GGR36_001523</name>
</gene>
<evidence type="ECO:0000256" key="1">
    <source>
        <dbReference type="ARBA" id="ARBA00001974"/>
    </source>
</evidence>
<dbReference type="PANTHER" id="PTHR21071">
    <property type="entry name" value="UDP-N-ACETYLENOLPYRUVOYLGLUCOSAMINE REDUCTASE"/>
    <property type="match status" value="1"/>
</dbReference>
<dbReference type="PROSITE" id="PS51387">
    <property type="entry name" value="FAD_PCMH"/>
    <property type="match status" value="1"/>
</dbReference>
<dbReference type="Pfam" id="PF01565">
    <property type="entry name" value="FAD_binding_4"/>
    <property type="match status" value="1"/>
</dbReference>
<dbReference type="EC" id="1.3.1.98" evidence="5 19"/>
<comment type="catalytic activity">
    <reaction evidence="18 19">
        <text>UDP-N-acetyl-alpha-D-muramate + NADP(+) = UDP-N-acetyl-3-O-(1-carboxyvinyl)-alpha-D-glucosamine + NADPH + H(+)</text>
        <dbReference type="Rhea" id="RHEA:12248"/>
        <dbReference type="ChEBI" id="CHEBI:15378"/>
        <dbReference type="ChEBI" id="CHEBI:57783"/>
        <dbReference type="ChEBI" id="CHEBI:58349"/>
        <dbReference type="ChEBI" id="CHEBI:68483"/>
        <dbReference type="ChEBI" id="CHEBI:70757"/>
        <dbReference type="EC" id="1.3.1.98"/>
    </reaction>
</comment>
<dbReference type="UniPathway" id="UPA00219"/>
<comment type="similarity">
    <text evidence="19">Belongs to the MurB family.</text>
</comment>
<evidence type="ECO:0000256" key="7">
    <source>
        <dbReference type="ARBA" id="ARBA00022490"/>
    </source>
</evidence>
<dbReference type="InterPro" id="IPR016166">
    <property type="entry name" value="FAD-bd_PCMH"/>
</dbReference>
<dbReference type="EMBL" id="JACIET010000001">
    <property type="protein sequence ID" value="MBB4012215.1"/>
    <property type="molecule type" value="Genomic_DNA"/>
</dbReference>
<dbReference type="SUPFAM" id="SSF56176">
    <property type="entry name" value="FAD-binding/transporter-associated domain-like"/>
    <property type="match status" value="1"/>
</dbReference>
<dbReference type="InterPro" id="IPR003170">
    <property type="entry name" value="MurB"/>
</dbReference>
<evidence type="ECO:0000256" key="17">
    <source>
        <dbReference type="ARBA" id="ARBA00031026"/>
    </source>
</evidence>
<evidence type="ECO:0000256" key="5">
    <source>
        <dbReference type="ARBA" id="ARBA00012518"/>
    </source>
</evidence>
<protein>
    <recommendedName>
        <fullName evidence="6 19">UDP-N-acetylenolpyruvoylglucosamine reductase</fullName>
        <ecNumber evidence="5 19">1.3.1.98</ecNumber>
    </recommendedName>
    <alternativeName>
        <fullName evidence="17 19">UDP-N-acetylmuramate dehydrogenase</fullName>
    </alternativeName>
</protein>
<dbReference type="InterPro" id="IPR016167">
    <property type="entry name" value="FAD-bd_PCMH_sub1"/>
</dbReference>
<keyword evidence="8 19" id="KW-0132">Cell division</keyword>
<evidence type="ECO:0000256" key="3">
    <source>
        <dbReference type="ARBA" id="ARBA00004496"/>
    </source>
</evidence>
<keyword evidence="16 19" id="KW-0961">Cell wall biogenesis/degradation</keyword>
<dbReference type="GO" id="GO:0005829">
    <property type="term" value="C:cytosol"/>
    <property type="evidence" value="ECO:0007669"/>
    <property type="project" value="TreeGrafter"/>
</dbReference>
<dbReference type="GO" id="GO:0008762">
    <property type="term" value="F:UDP-N-acetylmuramate dehydrogenase activity"/>
    <property type="evidence" value="ECO:0007669"/>
    <property type="project" value="UniProtKB-UniRule"/>
</dbReference>
<dbReference type="InterPro" id="IPR036318">
    <property type="entry name" value="FAD-bd_PCMH-like_sf"/>
</dbReference>
<dbReference type="NCBIfam" id="NF000755">
    <property type="entry name" value="PRK00046.1"/>
    <property type="match status" value="1"/>
</dbReference>
<feature type="active site" evidence="19">
    <location>
        <position position="166"/>
    </location>
</feature>
<keyword evidence="10 19" id="KW-0274">FAD</keyword>
<dbReference type="InterPro" id="IPR011601">
    <property type="entry name" value="MurB_C"/>
</dbReference>
<evidence type="ECO:0000256" key="10">
    <source>
        <dbReference type="ARBA" id="ARBA00022827"/>
    </source>
</evidence>
<dbReference type="RefSeq" id="WP_183633925.1">
    <property type="nucleotide sequence ID" value="NZ_BAABLE010000011.1"/>
</dbReference>
<evidence type="ECO:0000256" key="16">
    <source>
        <dbReference type="ARBA" id="ARBA00023316"/>
    </source>
</evidence>
<evidence type="ECO:0000256" key="2">
    <source>
        <dbReference type="ARBA" id="ARBA00003921"/>
    </source>
</evidence>
<keyword evidence="9 19" id="KW-0285">Flavoprotein</keyword>
<dbReference type="NCBIfam" id="NF010478">
    <property type="entry name" value="PRK13903.1"/>
    <property type="match status" value="1"/>
</dbReference>
<keyword evidence="12 19" id="KW-0133">Cell shape</keyword>
<evidence type="ECO:0000256" key="18">
    <source>
        <dbReference type="ARBA" id="ARBA00048914"/>
    </source>
</evidence>
<comment type="cofactor">
    <cofactor evidence="1 19">
        <name>FAD</name>
        <dbReference type="ChEBI" id="CHEBI:57692"/>
    </cofactor>
</comment>
<feature type="active site" description="Proton donor" evidence="19">
    <location>
        <position position="240"/>
    </location>
</feature>
<dbReference type="InterPro" id="IPR016169">
    <property type="entry name" value="FAD-bd_PCMH_sub2"/>
</dbReference>
<dbReference type="GO" id="GO:0008360">
    <property type="term" value="P:regulation of cell shape"/>
    <property type="evidence" value="ECO:0007669"/>
    <property type="project" value="UniProtKB-KW"/>
</dbReference>
<name>A0A840BGB1_9RHOO</name>
<evidence type="ECO:0000256" key="9">
    <source>
        <dbReference type="ARBA" id="ARBA00022630"/>
    </source>
</evidence>
<organism evidence="21 22">
    <name type="scientific">Niveibacterium umoris</name>
    <dbReference type="NCBI Taxonomy" id="1193620"/>
    <lineage>
        <taxon>Bacteria</taxon>
        <taxon>Pseudomonadati</taxon>
        <taxon>Pseudomonadota</taxon>
        <taxon>Betaproteobacteria</taxon>
        <taxon>Rhodocyclales</taxon>
        <taxon>Rhodocyclaceae</taxon>
        <taxon>Niveibacterium</taxon>
    </lineage>
</organism>
<keyword evidence="15 19" id="KW-0131">Cell cycle</keyword>
<dbReference type="Gene3D" id="3.90.78.10">
    <property type="entry name" value="UDP-N-acetylenolpyruvoylglucosamine reductase, C-terminal domain"/>
    <property type="match status" value="1"/>
</dbReference>
<evidence type="ECO:0000256" key="13">
    <source>
        <dbReference type="ARBA" id="ARBA00022984"/>
    </source>
</evidence>
<dbReference type="GO" id="GO:0051301">
    <property type="term" value="P:cell division"/>
    <property type="evidence" value="ECO:0007669"/>
    <property type="project" value="UniProtKB-KW"/>
</dbReference>
<keyword evidence="11 19" id="KW-0521">NADP</keyword>
<feature type="active site" evidence="19">
    <location>
        <position position="336"/>
    </location>
</feature>
<keyword evidence="7 19" id="KW-0963">Cytoplasm</keyword>
<comment type="pathway">
    <text evidence="4 19">Cell wall biogenesis; peptidoglycan biosynthesis.</text>
</comment>
<evidence type="ECO:0000256" key="6">
    <source>
        <dbReference type="ARBA" id="ARBA00015188"/>
    </source>
</evidence>
<dbReference type="Gene3D" id="3.30.465.10">
    <property type="match status" value="1"/>
</dbReference>
<comment type="subcellular location">
    <subcellularLocation>
        <location evidence="3 19">Cytoplasm</location>
    </subcellularLocation>
</comment>
<evidence type="ECO:0000256" key="8">
    <source>
        <dbReference type="ARBA" id="ARBA00022618"/>
    </source>
</evidence>
<evidence type="ECO:0000256" key="12">
    <source>
        <dbReference type="ARBA" id="ARBA00022960"/>
    </source>
</evidence>
<dbReference type="HAMAP" id="MF_00037">
    <property type="entry name" value="MurB"/>
    <property type="match status" value="1"/>
</dbReference>
<dbReference type="SUPFAM" id="SSF56194">
    <property type="entry name" value="Uridine diphospho-N-Acetylenolpyruvylglucosamine reductase, MurB, C-terminal domain"/>
    <property type="match status" value="1"/>
</dbReference>
<evidence type="ECO:0000256" key="14">
    <source>
        <dbReference type="ARBA" id="ARBA00023002"/>
    </source>
</evidence>
<dbReference type="PANTHER" id="PTHR21071:SF4">
    <property type="entry name" value="UDP-N-ACETYLENOLPYRUVOYLGLUCOSAMINE REDUCTASE"/>
    <property type="match status" value="1"/>
</dbReference>
<evidence type="ECO:0000256" key="19">
    <source>
        <dbReference type="HAMAP-Rule" id="MF_00037"/>
    </source>
</evidence>